<gene>
    <name evidence="2" type="ORF">IRI77_04310</name>
</gene>
<dbReference type="PANTHER" id="PTHR30296">
    <property type="entry name" value="UNCHARACTERIZED PROTEIN YKGE"/>
    <property type="match status" value="1"/>
</dbReference>
<dbReference type="GO" id="GO:0016491">
    <property type="term" value="F:oxidoreductase activity"/>
    <property type="evidence" value="ECO:0007669"/>
    <property type="project" value="UniProtKB-ARBA"/>
</dbReference>
<dbReference type="Proteomes" id="UP000593892">
    <property type="component" value="Chromosome"/>
</dbReference>
<keyword evidence="3" id="KW-1185">Reference proteome</keyword>
<dbReference type="Pfam" id="PF02754">
    <property type="entry name" value="CCG"/>
    <property type="match status" value="2"/>
</dbReference>
<protein>
    <submittedName>
        <fullName evidence="2">(Fe-S)-binding protein</fullName>
    </submittedName>
</protein>
<feature type="domain" description="Cysteine-rich" evidence="1">
    <location>
        <begin position="4"/>
        <end position="84"/>
    </location>
</feature>
<dbReference type="AlphaFoldDB" id="A0A7S7NSZ6"/>
<sequence>MPKVGLFIPCYVDQLYPQVGLSTLRVLRGLGLDIEFPEEQTCCGQPMANSGCGEDARPLAEKFLRIFARYDHVVAPSGSCVSMVRNHYEQWLAGKPGFEHLRDNTFELCEYLVDVAKVTRVDGDFARKVGLHMSCHGLRELRMASSSERMVAPFNKVKVLLEQLRGIQLVDLKRPDECCGFGGTFAVAEEAVSCLMGQDRIRDHEQAGAEVIAGFDMSCLMHLEGLLTRDKKPMQVLHVAQILEHARLS</sequence>
<dbReference type="RefSeq" id="WP_194450852.1">
    <property type="nucleotide sequence ID" value="NZ_CP063849.1"/>
</dbReference>
<evidence type="ECO:0000313" key="2">
    <source>
        <dbReference type="EMBL" id="QOY89190.1"/>
    </source>
</evidence>
<dbReference type="InterPro" id="IPR004017">
    <property type="entry name" value="Cys_rich_dom"/>
</dbReference>
<name>A0A7S7NSZ6_PALFE</name>
<reference evidence="2 3" key="1">
    <citation type="submission" date="2020-10" db="EMBL/GenBank/DDBJ databases">
        <title>Complete genome sequence of Paludibaculum fermentans P105T, a facultatively anaerobic acidobacterium capable of dissimilatory Fe(III) reduction.</title>
        <authorList>
            <person name="Dedysh S.N."/>
            <person name="Beletsky A.V."/>
            <person name="Kulichevskaya I.S."/>
            <person name="Mardanov A.V."/>
            <person name="Ravin N.V."/>
        </authorList>
    </citation>
    <scope>NUCLEOTIDE SEQUENCE [LARGE SCALE GENOMIC DNA]</scope>
    <source>
        <strain evidence="2 3">P105</strain>
    </source>
</reference>
<proteinExistence type="predicted"/>
<dbReference type="PANTHER" id="PTHR30296:SF0">
    <property type="entry name" value="LACTATE UTILIZATION PROTEIN A"/>
    <property type="match status" value="1"/>
</dbReference>
<dbReference type="EMBL" id="CP063849">
    <property type="protein sequence ID" value="QOY89190.1"/>
    <property type="molecule type" value="Genomic_DNA"/>
</dbReference>
<evidence type="ECO:0000313" key="3">
    <source>
        <dbReference type="Proteomes" id="UP000593892"/>
    </source>
</evidence>
<organism evidence="2 3">
    <name type="scientific">Paludibaculum fermentans</name>
    <dbReference type="NCBI Taxonomy" id="1473598"/>
    <lineage>
        <taxon>Bacteria</taxon>
        <taxon>Pseudomonadati</taxon>
        <taxon>Acidobacteriota</taxon>
        <taxon>Terriglobia</taxon>
        <taxon>Bryobacterales</taxon>
        <taxon>Bryobacteraceae</taxon>
        <taxon>Paludibaculum</taxon>
    </lineage>
</organism>
<dbReference type="GO" id="GO:0005829">
    <property type="term" value="C:cytosol"/>
    <property type="evidence" value="ECO:0007669"/>
    <property type="project" value="TreeGrafter"/>
</dbReference>
<accession>A0A7S7NSZ6</accession>
<dbReference type="KEGG" id="pfer:IRI77_04310"/>
<feature type="domain" description="Cysteine-rich" evidence="1">
    <location>
        <begin position="129"/>
        <end position="223"/>
    </location>
</feature>
<evidence type="ECO:0000259" key="1">
    <source>
        <dbReference type="Pfam" id="PF02754"/>
    </source>
</evidence>